<protein>
    <submittedName>
        <fullName evidence="2">Uncharacterized protein</fullName>
    </submittedName>
</protein>
<organism evidence="2 3">
    <name type="scientific">Somion occarium</name>
    <dbReference type="NCBI Taxonomy" id="3059160"/>
    <lineage>
        <taxon>Eukaryota</taxon>
        <taxon>Fungi</taxon>
        <taxon>Dikarya</taxon>
        <taxon>Basidiomycota</taxon>
        <taxon>Agaricomycotina</taxon>
        <taxon>Agaricomycetes</taxon>
        <taxon>Polyporales</taxon>
        <taxon>Cerrenaceae</taxon>
        <taxon>Somion</taxon>
    </lineage>
</organism>
<keyword evidence="3" id="KW-1185">Reference proteome</keyword>
<feature type="region of interest" description="Disordered" evidence="1">
    <location>
        <begin position="1"/>
        <end position="24"/>
    </location>
</feature>
<dbReference type="Proteomes" id="UP001497453">
    <property type="component" value="Chromosome 11"/>
</dbReference>
<accession>A0ABP1CUM7</accession>
<sequence>MEDQDVNDLERGPQAGPDHPPENVASCAGQLNTPDIPTLVTAPAGRYMIHGYCVSASWIFMYAYHHQLLKLGKRPNDVKAQRDVSRTTNRYDVRTIIVPKKCIYKILHEDTNDTLRSMDIEGRNGFEPCSVIGCRSNEDAAALATAFDPERIHLVYIFDATMVYHCDGKKAP</sequence>
<evidence type="ECO:0000256" key="1">
    <source>
        <dbReference type="SAM" id="MobiDB-lite"/>
    </source>
</evidence>
<name>A0ABP1CUM7_9APHY</name>
<evidence type="ECO:0000313" key="2">
    <source>
        <dbReference type="EMBL" id="CAL1699371.1"/>
    </source>
</evidence>
<reference evidence="3" key="1">
    <citation type="submission" date="2024-04" db="EMBL/GenBank/DDBJ databases">
        <authorList>
            <person name="Shaw F."/>
            <person name="Minotto A."/>
        </authorList>
    </citation>
    <scope>NUCLEOTIDE SEQUENCE [LARGE SCALE GENOMIC DNA]</scope>
</reference>
<proteinExistence type="predicted"/>
<dbReference type="EMBL" id="OZ037954">
    <property type="protein sequence ID" value="CAL1699371.1"/>
    <property type="molecule type" value="Genomic_DNA"/>
</dbReference>
<evidence type="ECO:0000313" key="3">
    <source>
        <dbReference type="Proteomes" id="UP001497453"/>
    </source>
</evidence>
<gene>
    <name evidence="2" type="ORF">GFSPODELE1_LOCUS2638</name>
</gene>